<evidence type="ECO:0000313" key="4">
    <source>
        <dbReference type="Proteomes" id="UP000284403"/>
    </source>
</evidence>
<evidence type="ECO:0000313" key="3">
    <source>
        <dbReference type="EMBL" id="RNF23011.1"/>
    </source>
</evidence>
<feature type="region of interest" description="Disordered" evidence="1">
    <location>
        <begin position="162"/>
        <end position="185"/>
    </location>
</feature>
<accession>A0A3R7NSZ5</accession>
<feature type="transmembrane region" description="Helical" evidence="2">
    <location>
        <begin position="7"/>
        <end position="32"/>
    </location>
</feature>
<organism evidence="3 4">
    <name type="scientific">Trypanosoma conorhini</name>
    <dbReference type="NCBI Taxonomy" id="83891"/>
    <lineage>
        <taxon>Eukaryota</taxon>
        <taxon>Discoba</taxon>
        <taxon>Euglenozoa</taxon>
        <taxon>Kinetoplastea</taxon>
        <taxon>Metakinetoplastina</taxon>
        <taxon>Trypanosomatida</taxon>
        <taxon>Trypanosomatidae</taxon>
        <taxon>Trypanosoma</taxon>
    </lineage>
</organism>
<evidence type="ECO:0000256" key="2">
    <source>
        <dbReference type="SAM" id="Phobius"/>
    </source>
</evidence>
<proteinExistence type="predicted"/>
<dbReference type="EMBL" id="MKKU01000126">
    <property type="protein sequence ID" value="RNF23011.1"/>
    <property type="molecule type" value="Genomic_DNA"/>
</dbReference>
<reference evidence="3 4" key="1">
    <citation type="journal article" date="2018" name="BMC Genomics">
        <title>Genomic comparison of Trypanosoma conorhini and Trypanosoma rangeli to Trypanosoma cruzi strains of high and low virulence.</title>
        <authorList>
            <person name="Bradwell K.R."/>
            <person name="Koparde V.N."/>
            <person name="Matveyev A.V."/>
            <person name="Serrano M.G."/>
            <person name="Alves J.M."/>
            <person name="Parikh H."/>
            <person name="Huang B."/>
            <person name="Lee V."/>
            <person name="Espinosa-Alvarez O."/>
            <person name="Ortiz P.A."/>
            <person name="Costa-Martins A.G."/>
            <person name="Teixeira M.M."/>
            <person name="Buck G.A."/>
        </authorList>
    </citation>
    <scope>NUCLEOTIDE SEQUENCE [LARGE SCALE GENOMIC DNA]</scope>
    <source>
        <strain evidence="3 4">025E</strain>
    </source>
</reference>
<comment type="caution">
    <text evidence="3">The sequence shown here is derived from an EMBL/GenBank/DDBJ whole genome shotgun (WGS) entry which is preliminary data.</text>
</comment>
<dbReference type="OrthoDB" id="242291at2759"/>
<feature type="compositionally biased region" description="Pro residues" evidence="1">
    <location>
        <begin position="167"/>
        <end position="177"/>
    </location>
</feature>
<name>A0A3R7NSZ5_9TRYP</name>
<keyword evidence="2" id="KW-0472">Membrane</keyword>
<dbReference type="AlphaFoldDB" id="A0A3R7NSZ5"/>
<evidence type="ECO:0000256" key="1">
    <source>
        <dbReference type="SAM" id="MobiDB-lite"/>
    </source>
</evidence>
<keyword evidence="2" id="KW-0812">Transmembrane</keyword>
<gene>
    <name evidence="3" type="ORF">Tco025E_02922</name>
</gene>
<feature type="compositionally biased region" description="Low complexity" evidence="1">
    <location>
        <begin position="97"/>
        <end position="113"/>
    </location>
</feature>
<dbReference type="RefSeq" id="XP_029230010.1">
    <property type="nucleotide sequence ID" value="XM_029369845.1"/>
</dbReference>
<feature type="region of interest" description="Disordered" evidence="1">
    <location>
        <begin position="97"/>
        <end position="123"/>
    </location>
</feature>
<sequence>MGACGWCSIGVGVVVPVSLTALLFSALSVSYFCVASPPLCAEGSGRMEESPMRCEACGARAAVCLRSSGGGACPQPAADRPVRFCYVCGGSLRPAGSAAQAAPPPAAVAAEGPSVRKEARPTPAEPVSCGELRALLRRRLAARGGLSLIRCAPCAATCRRPRSPTDLLPPPPPPPPLSSSSSSLSSLLESCEETRAVRPWGGAAAEREPPELLAWATPSLRDEDFATATATAPPWLFARVTTVEEALAEMALEFNTRLASLQASARCEVNDWRQQTSELRAELRERREREAALLGRVEQLETQLRGRDEAHAAAVLEERRTREEAQRWRLQQEEKRQESLNAAYRLLCDTLGVCHTGS</sequence>
<dbReference type="Proteomes" id="UP000284403">
    <property type="component" value="Unassembled WGS sequence"/>
</dbReference>
<keyword evidence="2" id="KW-1133">Transmembrane helix</keyword>
<dbReference type="GeneID" id="40316533"/>
<keyword evidence="4" id="KW-1185">Reference proteome</keyword>
<protein>
    <submittedName>
        <fullName evidence="3">Uncharacterized protein</fullName>
    </submittedName>
</protein>